<sequence>MSATYILFLAAPVAVLVVGWLGVIMLERSDPEIITTRMPPR</sequence>
<reference evidence="2 3" key="1">
    <citation type="submission" date="2024-09" db="EMBL/GenBank/DDBJ databases">
        <authorList>
            <person name="Sun Q."/>
            <person name="Mori K."/>
        </authorList>
    </citation>
    <scope>NUCLEOTIDE SEQUENCE [LARGE SCALE GENOMIC DNA]</scope>
    <source>
        <strain evidence="2 3">TBRC 5777</strain>
    </source>
</reference>
<dbReference type="Proteomes" id="UP001589865">
    <property type="component" value="Unassembled WGS sequence"/>
</dbReference>
<keyword evidence="1" id="KW-0472">Membrane</keyword>
<organism evidence="2 3">
    <name type="scientific">Roseomonas elaeocarpi</name>
    <dbReference type="NCBI Taxonomy" id="907779"/>
    <lineage>
        <taxon>Bacteria</taxon>
        <taxon>Pseudomonadati</taxon>
        <taxon>Pseudomonadota</taxon>
        <taxon>Alphaproteobacteria</taxon>
        <taxon>Acetobacterales</taxon>
        <taxon>Roseomonadaceae</taxon>
        <taxon>Roseomonas</taxon>
    </lineage>
</organism>
<dbReference type="RefSeq" id="WP_377046807.1">
    <property type="nucleotide sequence ID" value="NZ_JBHLUN010000037.1"/>
</dbReference>
<proteinExistence type="predicted"/>
<feature type="transmembrane region" description="Helical" evidence="1">
    <location>
        <begin position="6"/>
        <end position="26"/>
    </location>
</feature>
<keyword evidence="1" id="KW-0812">Transmembrane</keyword>
<evidence type="ECO:0000313" key="2">
    <source>
        <dbReference type="EMBL" id="MFC0411055.1"/>
    </source>
</evidence>
<keyword evidence="3" id="KW-1185">Reference proteome</keyword>
<protein>
    <submittedName>
        <fullName evidence="2">Uncharacterized protein</fullName>
    </submittedName>
</protein>
<gene>
    <name evidence="2" type="ORF">ACFFGY_22645</name>
</gene>
<evidence type="ECO:0000256" key="1">
    <source>
        <dbReference type="SAM" id="Phobius"/>
    </source>
</evidence>
<keyword evidence="1" id="KW-1133">Transmembrane helix</keyword>
<dbReference type="EMBL" id="JBHLUN010000037">
    <property type="protein sequence ID" value="MFC0411055.1"/>
    <property type="molecule type" value="Genomic_DNA"/>
</dbReference>
<comment type="caution">
    <text evidence="2">The sequence shown here is derived from an EMBL/GenBank/DDBJ whole genome shotgun (WGS) entry which is preliminary data.</text>
</comment>
<accession>A0ABV6K0B6</accession>
<evidence type="ECO:0000313" key="3">
    <source>
        <dbReference type="Proteomes" id="UP001589865"/>
    </source>
</evidence>
<name>A0ABV6K0B6_9PROT</name>